<keyword evidence="4 10" id="KW-0812">Transmembrane</keyword>
<proteinExistence type="inferred from homology"/>
<evidence type="ECO:0000256" key="10">
    <source>
        <dbReference type="RuleBase" id="RU351113"/>
    </source>
</evidence>
<organism evidence="11 12">
    <name type="scientific">Aedes albopictus</name>
    <name type="common">Asian tiger mosquito</name>
    <name type="synonym">Stegomyia albopicta</name>
    <dbReference type="NCBI Taxonomy" id="7160"/>
    <lineage>
        <taxon>Eukaryota</taxon>
        <taxon>Metazoa</taxon>
        <taxon>Ecdysozoa</taxon>
        <taxon>Arthropoda</taxon>
        <taxon>Hexapoda</taxon>
        <taxon>Insecta</taxon>
        <taxon>Pterygota</taxon>
        <taxon>Neoptera</taxon>
        <taxon>Endopterygota</taxon>
        <taxon>Diptera</taxon>
        <taxon>Nematocera</taxon>
        <taxon>Culicoidea</taxon>
        <taxon>Culicidae</taxon>
        <taxon>Culicinae</taxon>
        <taxon>Aedini</taxon>
        <taxon>Aedes</taxon>
        <taxon>Stegomyia</taxon>
    </lineage>
</organism>
<evidence type="ECO:0000256" key="9">
    <source>
        <dbReference type="ARBA" id="ARBA00023224"/>
    </source>
</evidence>
<dbReference type="PANTHER" id="PTHR21137">
    <property type="entry name" value="ODORANT RECEPTOR"/>
    <property type="match status" value="1"/>
</dbReference>
<keyword evidence="6 10" id="KW-1133">Transmembrane helix</keyword>
<keyword evidence="2" id="KW-1003">Cell membrane</keyword>
<keyword evidence="12" id="KW-1185">Reference proteome</keyword>
<evidence type="ECO:0000313" key="11">
    <source>
        <dbReference type="EnsemblMetazoa" id="AALFPA23_021066.P31072"/>
    </source>
</evidence>
<evidence type="ECO:0000256" key="4">
    <source>
        <dbReference type="ARBA" id="ARBA00022692"/>
    </source>
</evidence>
<dbReference type="Pfam" id="PF02949">
    <property type="entry name" value="7tm_6"/>
    <property type="match status" value="1"/>
</dbReference>
<feature type="transmembrane region" description="Helical" evidence="10">
    <location>
        <begin position="63"/>
        <end position="83"/>
    </location>
</feature>
<dbReference type="InterPro" id="IPR004117">
    <property type="entry name" value="7tm6_olfct_rcpt"/>
</dbReference>
<protein>
    <recommendedName>
        <fullName evidence="10">Odorant receptor</fullName>
    </recommendedName>
</protein>
<dbReference type="Proteomes" id="UP000069940">
    <property type="component" value="Unassembled WGS sequence"/>
</dbReference>
<sequence>MVANIRYPWKCGHHWWTAAILRIRHLWSDDGPAGDCFWWMDALFLFGGIRGGVTASWAHERKIFTVCQTLFTVNVFVFSLQFYTALTGDNEDVSLVILETTKITCIIISCLRMIAAGIFIEPIATLRQYITSTYRHSKDRAYEEREQIKFNRAARKFLQIIFSWIVIDTIVFTFPNATKNELFKFPLQLSWIGNKTTNLYIYLVVGSIPGSILPKTIGCTVCLAVILMGMRTKLRFLAHRFQQISQQLDLNDDQYFTWVQREVREALVQYLEYWSYLKILENLVGKVFLLVHYFSIFAIAALIYACFGMGMNFMTFIFGAAVTFFLFEYFFLCYLVDSFRDEADTIGQHIFEICARIPFRAERRSEYIQLRTTLMIIWINTRNGIHMDCVGLFEINTPKFLALLNIAYSVLTFLTQMG</sequence>
<feature type="transmembrane region" description="Helical" evidence="10">
    <location>
        <begin position="199"/>
        <end position="227"/>
    </location>
</feature>
<evidence type="ECO:0000256" key="6">
    <source>
        <dbReference type="ARBA" id="ARBA00022989"/>
    </source>
</evidence>
<keyword evidence="5 10" id="KW-0552">Olfaction</keyword>
<feature type="transmembrane region" description="Helical" evidence="10">
    <location>
        <begin position="157"/>
        <end position="177"/>
    </location>
</feature>
<keyword evidence="3 10" id="KW-0716">Sensory transduction</keyword>
<evidence type="ECO:0000256" key="8">
    <source>
        <dbReference type="ARBA" id="ARBA00023170"/>
    </source>
</evidence>
<dbReference type="RefSeq" id="XP_062701130.1">
    <property type="nucleotide sequence ID" value="XM_062845146.1"/>
</dbReference>
<dbReference type="EnsemblMetazoa" id="AALFPA23_021066.R31072">
    <property type="protein sequence ID" value="AALFPA23_021066.P31072"/>
    <property type="gene ID" value="AALFPA23_021066"/>
</dbReference>
<dbReference type="PANTHER" id="PTHR21137:SF35">
    <property type="entry name" value="ODORANT RECEPTOR 19A-RELATED"/>
    <property type="match status" value="1"/>
</dbReference>
<keyword evidence="8 10" id="KW-0675">Receptor</keyword>
<accession>A0ABM1ZRQ5</accession>
<evidence type="ECO:0000313" key="12">
    <source>
        <dbReference type="Proteomes" id="UP000069940"/>
    </source>
</evidence>
<keyword evidence="7 10" id="KW-0472">Membrane</keyword>
<reference evidence="11" key="2">
    <citation type="submission" date="2025-05" db="UniProtKB">
        <authorList>
            <consortium name="EnsemblMetazoa"/>
        </authorList>
    </citation>
    <scope>IDENTIFICATION</scope>
    <source>
        <strain evidence="11">Foshan</strain>
    </source>
</reference>
<name>A0ABM1ZRQ5_AEDAL</name>
<dbReference type="GeneID" id="134285097"/>
<reference evidence="12" key="1">
    <citation type="journal article" date="2015" name="Proc. Natl. Acad. Sci. U.S.A.">
        <title>Genome sequence of the Asian Tiger mosquito, Aedes albopictus, reveals insights into its biology, genetics, and evolution.</title>
        <authorList>
            <person name="Chen X.G."/>
            <person name="Jiang X."/>
            <person name="Gu J."/>
            <person name="Xu M."/>
            <person name="Wu Y."/>
            <person name="Deng Y."/>
            <person name="Zhang C."/>
            <person name="Bonizzoni M."/>
            <person name="Dermauw W."/>
            <person name="Vontas J."/>
            <person name="Armbruster P."/>
            <person name="Huang X."/>
            <person name="Yang Y."/>
            <person name="Zhang H."/>
            <person name="He W."/>
            <person name="Peng H."/>
            <person name="Liu Y."/>
            <person name="Wu K."/>
            <person name="Chen J."/>
            <person name="Lirakis M."/>
            <person name="Topalis P."/>
            <person name="Van Leeuwen T."/>
            <person name="Hall A.B."/>
            <person name="Jiang X."/>
            <person name="Thorpe C."/>
            <person name="Mueller R.L."/>
            <person name="Sun C."/>
            <person name="Waterhouse R.M."/>
            <person name="Yan G."/>
            <person name="Tu Z.J."/>
            <person name="Fang X."/>
            <person name="James A.A."/>
        </authorList>
    </citation>
    <scope>NUCLEOTIDE SEQUENCE [LARGE SCALE GENOMIC DNA]</scope>
    <source>
        <strain evidence="12">Foshan</strain>
    </source>
</reference>
<comment type="similarity">
    <text evidence="10">Belongs to the insect chemoreceptor superfamily. Heteromeric odorant receptor channel (TC 1.A.69) family.</text>
</comment>
<evidence type="ECO:0000256" key="5">
    <source>
        <dbReference type="ARBA" id="ARBA00022725"/>
    </source>
</evidence>
<evidence type="ECO:0000256" key="7">
    <source>
        <dbReference type="ARBA" id="ARBA00023136"/>
    </source>
</evidence>
<evidence type="ECO:0000256" key="2">
    <source>
        <dbReference type="ARBA" id="ARBA00022475"/>
    </source>
</evidence>
<feature type="transmembrane region" description="Helical" evidence="10">
    <location>
        <begin position="37"/>
        <end position="56"/>
    </location>
</feature>
<comment type="subcellular location">
    <subcellularLocation>
        <location evidence="1 10">Cell membrane</location>
        <topology evidence="1 10">Multi-pass membrane protein</topology>
    </subcellularLocation>
</comment>
<evidence type="ECO:0000256" key="3">
    <source>
        <dbReference type="ARBA" id="ARBA00022606"/>
    </source>
</evidence>
<keyword evidence="9 10" id="KW-0807">Transducer</keyword>
<feature type="transmembrane region" description="Helical" evidence="10">
    <location>
        <begin position="287"/>
        <end position="310"/>
    </location>
</feature>
<feature type="transmembrane region" description="Helical" evidence="10">
    <location>
        <begin position="316"/>
        <end position="336"/>
    </location>
</feature>
<evidence type="ECO:0000256" key="1">
    <source>
        <dbReference type="ARBA" id="ARBA00004651"/>
    </source>
</evidence>
<feature type="transmembrane region" description="Helical" evidence="10">
    <location>
        <begin position="95"/>
        <end position="120"/>
    </location>
</feature>